<dbReference type="InterPro" id="IPR002156">
    <property type="entry name" value="RNaseH_domain"/>
</dbReference>
<dbReference type="Pfam" id="PF13966">
    <property type="entry name" value="zf-RVT"/>
    <property type="match status" value="1"/>
</dbReference>
<dbReference type="AlphaFoldDB" id="A0A9D3VQA8"/>
<dbReference type="EMBL" id="JAIQCV010000006">
    <property type="protein sequence ID" value="KAH1090753.1"/>
    <property type="molecule type" value="Genomic_DNA"/>
</dbReference>
<dbReference type="InterPro" id="IPR044730">
    <property type="entry name" value="RNase_H-like_dom_plant"/>
</dbReference>
<dbReference type="SUPFAM" id="SSF53098">
    <property type="entry name" value="Ribonuclease H-like"/>
    <property type="match status" value="1"/>
</dbReference>
<organism evidence="3 4">
    <name type="scientific">Gossypium stocksii</name>
    <dbReference type="NCBI Taxonomy" id="47602"/>
    <lineage>
        <taxon>Eukaryota</taxon>
        <taxon>Viridiplantae</taxon>
        <taxon>Streptophyta</taxon>
        <taxon>Embryophyta</taxon>
        <taxon>Tracheophyta</taxon>
        <taxon>Spermatophyta</taxon>
        <taxon>Magnoliopsida</taxon>
        <taxon>eudicotyledons</taxon>
        <taxon>Gunneridae</taxon>
        <taxon>Pentapetalae</taxon>
        <taxon>rosids</taxon>
        <taxon>malvids</taxon>
        <taxon>Malvales</taxon>
        <taxon>Malvaceae</taxon>
        <taxon>Malvoideae</taxon>
        <taxon>Gossypium</taxon>
    </lineage>
</organism>
<keyword evidence="4" id="KW-1185">Reference proteome</keyword>
<dbReference type="CDD" id="cd06222">
    <property type="entry name" value="RNase_H_like"/>
    <property type="match status" value="1"/>
</dbReference>
<dbReference type="Pfam" id="PF13456">
    <property type="entry name" value="RVT_3"/>
    <property type="match status" value="1"/>
</dbReference>
<dbReference type="InterPro" id="IPR012337">
    <property type="entry name" value="RNaseH-like_sf"/>
</dbReference>
<dbReference type="GO" id="GO:0003676">
    <property type="term" value="F:nucleic acid binding"/>
    <property type="evidence" value="ECO:0007669"/>
    <property type="project" value="InterPro"/>
</dbReference>
<protein>
    <recommendedName>
        <fullName evidence="5">Reverse transcriptase zinc-binding domain-containing protein</fullName>
    </recommendedName>
</protein>
<proteinExistence type="predicted"/>
<dbReference type="PANTHER" id="PTHR47723:SF19">
    <property type="entry name" value="POLYNUCLEOTIDYL TRANSFERASE, RIBONUCLEASE H-LIKE SUPERFAMILY PROTEIN"/>
    <property type="match status" value="1"/>
</dbReference>
<feature type="domain" description="Reverse transcriptase zinc-binding" evidence="2">
    <location>
        <begin position="124"/>
        <end position="207"/>
    </location>
</feature>
<name>A0A9D3VQA8_9ROSI</name>
<dbReference type="OrthoDB" id="1744872at2759"/>
<evidence type="ECO:0008006" key="5">
    <source>
        <dbReference type="Google" id="ProtNLM"/>
    </source>
</evidence>
<evidence type="ECO:0000313" key="4">
    <source>
        <dbReference type="Proteomes" id="UP000828251"/>
    </source>
</evidence>
<dbReference type="Proteomes" id="UP000828251">
    <property type="component" value="Unassembled WGS sequence"/>
</dbReference>
<dbReference type="PANTHER" id="PTHR47723">
    <property type="entry name" value="OS05G0353850 PROTEIN"/>
    <property type="match status" value="1"/>
</dbReference>
<sequence>MVGPTVCDWVKRVFNGGDIESGLNNTLIILIPKTQNSEEFAQFHPISLCFVLYKLVMKVLWNDVPMTKFRPVRGIRQGEDNWNINFLQDWLPNEIISHILRISPPHPVEGPDRLVWRHTSTEAFSVKSAYKVLKEDSWSTIDELWKKAWIIPGPQRVRFFFWTFLKQRLLTNVERVRRGLAVDASCQICGHASEDILHIIRDCPMAKEDTSTLYGREISWACLFGLLAWRLWKNRNLSIFQGKAWSSNEVINVSLCWAKHATLNSRIGLSDNTAPLHVEITSKDWVFLYADGVVSRTSGRAAAGGVIRDSSGDWVMGYSRFLGNYSVFDAELWGIWMG</sequence>
<evidence type="ECO:0000313" key="3">
    <source>
        <dbReference type="EMBL" id="KAH1090753.1"/>
    </source>
</evidence>
<dbReference type="InterPro" id="IPR026960">
    <property type="entry name" value="RVT-Znf"/>
</dbReference>
<reference evidence="3 4" key="1">
    <citation type="journal article" date="2021" name="Plant Biotechnol. J.">
        <title>Multi-omics assisted identification of the key and species-specific regulatory components of drought-tolerant mechanisms in Gossypium stocksii.</title>
        <authorList>
            <person name="Yu D."/>
            <person name="Ke L."/>
            <person name="Zhang D."/>
            <person name="Wu Y."/>
            <person name="Sun Y."/>
            <person name="Mei J."/>
            <person name="Sun J."/>
            <person name="Sun Y."/>
        </authorList>
    </citation>
    <scope>NUCLEOTIDE SEQUENCE [LARGE SCALE GENOMIC DNA]</scope>
    <source>
        <strain evidence="4">cv. E1</strain>
        <tissue evidence="3">Leaf</tissue>
    </source>
</reference>
<accession>A0A9D3VQA8</accession>
<evidence type="ECO:0000259" key="2">
    <source>
        <dbReference type="Pfam" id="PF13966"/>
    </source>
</evidence>
<comment type="caution">
    <text evidence="3">The sequence shown here is derived from an EMBL/GenBank/DDBJ whole genome shotgun (WGS) entry which is preliminary data.</text>
</comment>
<feature type="domain" description="RNase H type-1" evidence="1">
    <location>
        <begin position="291"/>
        <end position="338"/>
    </location>
</feature>
<gene>
    <name evidence="3" type="ORF">J1N35_018010</name>
</gene>
<dbReference type="InterPro" id="IPR053151">
    <property type="entry name" value="RNase_H-like"/>
</dbReference>
<evidence type="ECO:0000259" key="1">
    <source>
        <dbReference type="Pfam" id="PF13456"/>
    </source>
</evidence>
<dbReference type="GO" id="GO:0004523">
    <property type="term" value="F:RNA-DNA hybrid ribonuclease activity"/>
    <property type="evidence" value="ECO:0007669"/>
    <property type="project" value="InterPro"/>
</dbReference>